<dbReference type="InterPro" id="IPR021109">
    <property type="entry name" value="Peptidase_aspartic_dom_sf"/>
</dbReference>
<keyword evidence="6 12" id="KW-0064">Aspartyl protease</keyword>
<keyword evidence="8" id="KW-0865">Zymogen</keyword>
<evidence type="ECO:0000256" key="8">
    <source>
        <dbReference type="ARBA" id="ARBA00023145"/>
    </source>
</evidence>
<feature type="domain" description="Peptidase A1" evidence="14">
    <location>
        <begin position="99"/>
        <end position="403"/>
    </location>
</feature>
<dbReference type="Pfam" id="PF00026">
    <property type="entry name" value="Asp"/>
    <property type="match status" value="1"/>
</dbReference>
<evidence type="ECO:0000256" key="12">
    <source>
        <dbReference type="RuleBase" id="RU000454"/>
    </source>
</evidence>
<keyword evidence="4 12" id="KW-0645">Protease</keyword>
<accession>A0A8H7PU39</accession>
<evidence type="ECO:0000256" key="4">
    <source>
        <dbReference type="ARBA" id="ARBA00022670"/>
    </source>
</evidence>
<dbReference type="EC" id="3.4.23.21" evidence="3"/>
<dbReference type="GO" id="GO:0004190">
    <property type="term" value="F:aspartic-type endopeptidase activity"/>
    <property type="evidence" value="ECO:0007669"/>
    <property type="project" value="UniProtKB-KW"/>
</dbReference>
<dbReference type="EMBL" id="JAEPRA010000009">
    <property type="protein sequence ID" value="KAG2180347.1"/>
    <property type="molecule type" value="Genomic_DNA"/>
</dbReference>
<dbReference type="AlphaFoldDB" id="A0A8H7PU39"/>
<dbReference type="PROSITE" id="PS51767">
    <property type="entry name" value="PEPTIDASE_A1"/>
    <property type="match status" value="1"/>
</dbReference>
<comment type="similarity">
    <text evidence="2 12">Belongs to the peptidase A1 family.</text>
</comment>
<sequence length="405" mass="43070">MKITFCVAVIVASFAAVDARLVPNAVDFTLHPSSTPHIAPAKALLKVPLKTNPHFKRNARAAVLKAMNKYKMFQSDPSRHNLATTGTVNLTDYENDLLYYGEITIGTPGQTVKLDFDTGSSDLWFATTLCPRCVGKSRYDSSKSSTYHKDGRPWHIGYGDGSSASGICGTDDVNIGGLTIKSQTIEMAEKISSGLITDPSDGILGLGFNKLTTVPGTKTPVDNMIAQGLISKPIFSVFLGKETNGGGGEYLFGGINYSKFRGTLATVPVDASHGFWIVAVGSSSIGSTSIRAFSGIIDTGSTLLMLPNFQANQVARALNAVDNRDGTYSISCNVADLQDLKLNIGGKNYVVPAADLIFEQIGPDQCLAAFAYSGSNVGILGDTFLKNNYVVFQQEVPPSVQIAAI</sequence>
<name>A0A8H7PU39_9FUNG</name>
<evidence type="ECO:0000256" key="3">
    <source>
        <dbReference type="ARBA" id="ARBA00013205"/>
    </source>
</evidence>
<dbReference type="PRINTS" id="PR00792">
    <property type="entry name" value="PEPSIN"/>
</dbReference>
<evidence type="ECO:0000256" key="13">
    <source>
        <dbReference type="SAM" id="SignalP"/>
    </source>
</evidence>
<dbReference type="PANTHER" id="PTHR47966:SF1">
    <property type="entry name" value="ASPARTYL PROTEINASE"/>
    <property type="match status" value="1"/>
</dbReference>
<feature type="active site" evidence="10">
    <location>
        <position position="298"/>
    </location>
</feature>
<dbReference type="InterPro" id="IPR001461">
    <property type="entry name" value="Aspartic_peptidase_A1"/>
</dbReference>
<keyword evidence="16" id="KW-1185">Reference proteome</keyword>
<evidence type="ECO:0000313" key="15">
    <source>
        <dbReference type="EMBL" id="KAG2180347.1"/>
    </source>
</evidence>
<proteinExistence type="inferred from homology"/>
<evidence type="ECO:0000256" key="10">
    <source>
        <dbReference type="PIRSR" id="PIRSR601461-1"/>
    </source>
</evidence>
<dbReference type="InterPro" id="IPR001969">
    <property type="entry name" value="Aspartic_peptidase_AS"/>
</dbReference>
<dbReference type="Proteomes" id="UP000612746">
    <property type="component" value="Unassembled WGS sequence"/>
</dbReference>
<keyword evidence="5 13" id="KW-0732">Signal</keyword>
<evidence type="ECO:0000256" key="11">
    <source>
        <dbReference type="PIRSR" id="PIRSR601461-2"/>
    </source>
</evidence>
<reference evidence="15" key="1">
    <citation type="submission" date="2020-12" db="EMBL/GenBank/DDBJ databases">
        <title>Metabolic potential, ecology and presence of endohyphal bacteria is reflected in genomic diversity of Mucoromycotina.</title>
        <authorList>
            <person name="Muszewska A."/>
            <person name="Okrasinska A."/>
            <person name="Steczkiewicz K."/>
            <person name="Drgas O."/>
            <person name="Orlowska M."/>
            <person name="Perlinska-Lenart U."/>
            <person name="Aleksandrzak-Piekarczyk T."/>
            <person name="Szatraj K."/>
            <person name="Zielenkiewicz U."/>
            <person name="Pilsyk S."/>
            <person name="Malc E."/>
            <person name="Mieczkowski P."/>
            <person name="Kruszewska J.S."/>
            <person name="Biernat P."/>
            <person name="Pawlowska J."/>
        </authorList>
    </citation>
    <scope>NUCLEOTIDE SEQUENCE</scope>
    <source>
        <strain evidence="15">WA0000051536</strain>
    </source>
</reference>
<evidence type="ECO:0000313" key="16">
    <source>
        <dbReference type="Proteomes" id="UP000612746"/>
    </source>
</evidence>
<feature type="disulfide bond" evidence="11">
    <location>
        <begin position="332"/>
        <end position="366"/>
    </location>
</feature>
<dbReference type="OrthoDB" id="2747330at2759"/>
<protein>
    <recommendedName>
        <fullName evidence="3">rhizopuspepsin</fullName>
        <ecNumber evidence="3">3.4.23.21</ecNumber>
    </recommendedName>
</protein>
<keyword evidence="7 12" id="KW-0378">Hydrolase</keyword>
<gene>
    <name evidence="15" type="ORF">INT44_003349</name>
</gene>
<feature type="active site" evidence="10">
    <location>
        <position position="117"/>
    </location>
</feature>
<evidence type="ECO:0000256" key="2">
    <source>
        <dbReference type="ARBA" id="ARBA00007447"/>
    </source>
</evidence>
<evidence type="ECO:0000256" key="6">
    <source>
        <dbReference type="ARBA" id="ARBA00022750"/>
    </source>
</evidence>
<comment type="caution">
    <text evidence="15">The sequence shown here is derived from an EMBL/GenBank/DDBJ whole genome shotgun (WGS) entry which is preliminary data.</text>
</comment>
<dbReference type="PANTHER" id="PTHR47966">
    <property type="entry name" value="BETA-SITE APP-CLEAVING ENZYME, ISOFORM A-RELATED"/>
    <property type="match status" value="1"/>
</dbReference>
<keyword evidence="9 11" id="KW-1015">Disulfide bond</keyword>
<dbReference type="InterPro" id="IPR033121">
    <property type="entry name" value="PEPTIDASE_A1"/>
</dbReference>
<dbReference type="SUPFAM" id="SSF50630">
    <property type="entry name" value="Acid proteases"/>
    <property type="match status" value="1"/>
</dbReference>
<dbReference type="Gene3D" id="2.40.70.10">
    <property type="entry name" value="Acid Proteases"/>
    <property type="match status" value="2"/>
</dbReference>
<comment type="catalytic activity">
    <reaction evidence="1">
        <text>Hydrolysis of proteins with broad specificity similar to that of pepsin A, preferring hydrophobic residues at P1 and P1'. Clots milk and activates trypsinogen. Does not cleave 4-Gln-|-His-5, but does cleave 10-His-|-Leu-11 and 12-Val-|-Glu-13 in B chain of insulin.</text>
        <dbReference type="EC" id="3.4.23.21"/>
    </reaction>
</comment>
<dbReference type="PROSITE" id="PS00141">
    <property type="entry name" value="ASP_PROTEASE"/>
    <property type="match status" value="2"/>
</dbReference>
<dbReference type="GO" id="GO:0006508">
    <property type="term" value="P:proteolysis"/>
    <property type="evidence" value="ECO:0007669"/>
    <property type="project" value="UniProtKB-KW"/>
</dbReference>
<evidence type="ECO:0000256" key="7">
    <source>
        <dbReference type="ARBA" id="ARBA00022801"/>
    </source>
</evidence>
<evidence type="ECO:0000256" key="5">
    <source>
        <dbReference type="ARBA" id="ARBA00022729"/>
    </source>
</evidence>
<feature type="chain" id="PRO_5034588450" description="rhizopuspepsin" evidence="13">
    <location>
        <begin position="20"/>
        <end position="405"/>
    </location>
</feature>
<dbReference type="FunFam" id="2.40.70.10:FF:000115">
    <property type="entry name" value="Lysosomal aspartic protease"/>
    <property type="match status" value="1"/>
</dbReference>
<evidence type="ECO:0000256" key="9">
    <source>
        <dbReference type="ARBA" id="ARBA00023157"/>
    </source>
</evidence>
<organism evidence="15 16">
    <name type="scientific">Umbelopsis vinacea</name>
    <dbReference type="NCBI Taxonomy" id="44442"/>
    <lineage>
        <taxon>Eukaryota</taxon>
        <taxon>Fungi</taxon>
        <taxon>Fungi incertae sedis</taxon>
        <taxon>Mucoromycota</taxon>
        <taxon>Mucoromycotina</taxon>
        <taxon>Umbelopsidomycetes</taxon>
        <taxon>Umbelopsidales</taxon>
        <taxon>Umbelopsidaceae</taxon>
        <taxon>Umbelopsis</taxon>
    </lineage>
</organism>
<evidence type="ECO:0000256" key="1">
    <source>
        <dbReference type="ARBA" id="ARBA00001130"/>
    </source>
</evidence>
<evidence type="ECO:0000259" key="14">
    <source>
        <dbReference type="PROSITE" id="PS51767"/>
    </source>
</evidence>
<feature type="signal peptide" evidence="13">
    <location>
        <begin position="1"/>
        <end position="19"/>
    </location>
</feature>